<sequence>MSRIRRLSKARSETILVTKDMAIFSKRYDQLKHVSGEVLTHSLFQYLSPPKGMPTSDFLIVSALDFLERTEKLFQCCSLFCTSETCPMFNAGPHYHYFWEDESTTDPVQVSAPEYLMRLIFWSKRKLGNTQLFPKETGKELSEDALTVIQTIFRRTLRIYNHLYLCHFKMLHTNGIEPVINTLLAHYALFALKYQLIEVPDIAVLKPVFQTMKIPIPDV</sequence>
<keyword evidence="2" id="KW-1185">Reference proteome</keyword>
<dbReference type="GO" id="GO:0030295">
    <property type="term" value="F:protein kinase activator activity"/>
    <property type="evidence" value="ECO:0000318"/>
    <property type="project" value="GO_Central"/>
</dbReference>
<dbReference type="STRING" id="5722.A2DT84"/>
<reference evidence="1" key="2">
    <citation type="journal article" date="2007" name="Science">
        <title>Draft genome sequence of the sexually transmitted pathogen Trichomonas vaginalis.</title>
        <authorList>
            <person name="Carlton J.M."/>
            <person name="Hirt R.P."/>
            <person name="Silva J.C."/>
            <person name="Delcher A.L."/>
            <person name="Schatz M."/>
            <person name="Zhao Q."/>
            <person name="Wortman J.R."/>
            <person name="Bidwell S.L."/>
            <person name="Alsmark U.C.M."/>
            <person name="Besteiro S."/>
            <person name="Sicheritz-Ponten T."/>
            <person name="Noel C.J."/>
            <person name="Dacks J.B."/>
            <person name="Foster P.G."/>
            <person name="Simillion C."/>
            <person name="Van de Peer Y."/>
            <person name="Miranda-Saavedra D."/>
            <person name="Barton G.J."/>
            <person name="Westrop G.D."/>
            <person name="Mueller S."/>
            <person name="Dessi D."/>
            <person name="Fiori P.L."/>
            <person name="Ren Q."/>
            <person name="Paulsen I."/>
            <person name="Zhang H."/>
            <person name="Bastida-Corcuera F.D."/>
            <person name="Simoes-Barbosa A."/>
            <person name="Brown M.T."/>
            <person name="Hayes R.D."/>
            <person name="Mukherjee M."/>
            <person name="Okumura C.Y."/>
            <person name="Schneider R."/>
            <person name="Smith A.J."/>
            <person name="Vanacova S."/>
            <person name="Villalvazo M."/>
            <person name="Haas B.J."/>
            <person name="Pertea M."/>
            <person name="Feldblyum T.V."/>
            <person name="Utterback T.R."/>
            <person name="Shu C.L."/>
            <person name="Osoegawa K."/>
            <person name="de Jong P.J."/>
            <person name="Hrdy I."/>
            <person name="Horvathova L."/>
            <person name="Zubacova Z."/>
            <person name="Dolezal P."/>
            <person name="Malik S.B."/>
            <person name="Logsdon J.M. Jr."/>
            <person name="Henze K."/>
            <person name="Gupta A."/>
            <person name="Wang C.C."/>
            <person name="Dunne R.L."/>
            <person name="Upcroft J.A."/>
            <person name="Upcroft P."/>
            <person name="White O."/>
            <person name="Salzberg S.L."/>
            <person name="Tang P."/>
            <person name="Chiu C.-H."/>
            <person name="Lee Y.-S."/>
            <person name="Embley T.M."/>
            <person name="Coombs G.H."/>
            <person name="Mottram J.C."/>
            <person name="Tachezy J."/>
            <person name="Fraser-Liggett C.M."/>
            <person name="Johnson P.J."/>
        </authorList>
    </citation>
    <scope>NUCLEOTIDE SEQUENCE [LARGE SCALE GENOMIC DNA]</scope>
    <source>
        <strain evidence="1">G3</strain>
    </source>
</reference>
<dbReference type="VEuPathDB" id="TrichDB:TVAG_359650"/>
<dbReference type="SMART" id="SM01388">
    <property type="entry name" value="Mob1_phocein"/>
    <property type="match status" value="1"/>
</dbReference>
<proteinExistence type="predicted"/>
<reference evidence="1" key="1">
    <citation type="submission" date="2006-10" db="EMBL/GenBank/DDBJ databases">
        <authorList>
            <person name="Amadeo P."/>
            <person name="Zhao Q."/>
            <person name="Wortman J."/>
            <person name="Fraser-Liggett C."/>
            <person name="Carlton J."/>
        </authorList>
    </citation>
    <scope>NUCLEOTIDE SEQUENCE</scope>
    <source>
        <strain evidence="1">G3</strain>
    </source>
</reference>
<protein>
    <submittedName>
        <fullName evidence="1">Mob1/phocein family protein</fullName>
    </submittedName>
</protein>
<dbReference type="KEGG" id="tva:4774361"/>
<dbReference type="InParanoid" id="A2DT84"/>
<gene>
    <name evidence="1" type="ORF">TVAG_359650</name>
</gene>
<dbReference type="Proteomes" id="UP000001542">
    <property type="component" value="Unassembled WGS sequence"/>
</dbReference>
<dbReference type="VEuPathDB" id="TrichDB:TVAGG3_0968390"/>
<dbReference type="InterPro" id="IPR005301">
    <property type="entry name" value="MOB_kinase_act_fam"/>
</dbReference>
<dbReference type="eggNOG" id="KOG0440">
    <property type="taxonomic scope" value="Eukaryota"/>
</dbReference>
<dbReference type="OMA" id="WHTHEIR"/>
<dbReference type="AlphaFoldDB" id="A2DT84"/>
<dbReference type="RefSeq" id="XP_001328579.1">
    <property type="nucleotide sequence ID" value="XM_001328544.1"/>
</dbReference>
<organism evidence="1 2">
    <name type="scientific">Trichomonas vaginalis (strain ATCC PRA-98 / G3)</name>
    <dbReference type="NCBI Taxonomy" id="412133"/>
    <lineage>
        <taxon>Eukaryota</taxon>
        <taxon>Metamonada</taxon>
        <taxon>Parabasalia</taxon>
        <taxon>Trichomonadida</taxon>
        <taxon>Trichomonadidae</taxon>
        <taxon>Trichomonas</taxon>
    </lineage>
</organism>
<dbReference type="Pfam" id="PF03637">
    <property type="entry name" value="Mob1_phocein"/>
    <property type="match status" value="1"/>
</dbReference>
<dbReference type="SUPFAM" id="SSF101152">
    <property type="entry name" value="Mob1/phocein"/>
    <property type="match status" value="1"/>
</dbReference>
<dbReference type="Gene3D" id="1.20.140.30">
    <property type="entry name" value="MOB kinase activator"/>
    <property type="match status" value="1"/>
</dbReference>
<dbReference type="OrthoDB" id="8170117at2759"/>
<dbReference type="PANTHER" id="PTHR22599">
    <property type="entry name" value="MPS ONE BINDER KINASE ACTIVATOR-LIKE MOB"/>
    <property type="match status" value="1"/>
</dbReference>
<dbReference type="GO" id="GO:0005634">
    <property type="term" value="C:nucleus"/>
    <property type="evidence" value="ECO:0000318"/>
    <property type="project" value="GO_Central"/>
</dbReference>
<evidence type="ECO:0000313" key="2">
    <source>
        <dbReference type="Proteomes" id="UP000001542"/>
    </source>
</evidence>
<dbReference type="EMBL" id="DS113243">
    <property type="protein sequence ID" value="EAY16356.1"/>
    <property type="molecule type" value="Genomic_DNA"/>
</dbReference>
<dbReference type="InterPro" id="IPR036703">
    <property type="entry name" value="MOB_kinase_act_sf"/>
</dbReference>
<dbReference type="GO" id="GO:0005737">
    <property type="term" value="C:cytoplasm"/>
    <property type="evidence" value="ECO:0000318"/>
    <property type="project" value="GO_Central"/>
</dbReference>
<accession>A2DT84</accession>
<evidence type="ECO:0000313" key="1">
    <source>
        <dbReference type="EMBL" id="EAY16356.1"/>
    </source>
</evidence>
<dbReference type="SMR" id="A2DT84"/>
<dbReference type="GO" id="GO:0007165">
    <property type="term" value="P:signal transduction"/>
    <property type="evidence" value="ECO:0000318"/>
    <property type="project" value="GO_Central"/>
</dbReference>
<name>A2DT84_TRIV3</name>